<dbReference type="Pfam" id="PF20283">
    <property type="entry name" value="CTD7"/>
    <property type="match status" value="1"/>
</dbReference>
<comment type="caution">
    <text evidence="3">The sequence shown here is derived from an EMBL/GenBank/DDBJ whole genome shotgun (WGS) entry which is preliminary data.</text>
</comment>
<proteinExistence type="predicted"/>
<feature type="region of interest" description="Disordered" evidence="1">
    <location>
        <begin position="395"/>
        <end position="419"/>
    </location>
</feature>
<evidence type="ECO:0000313" key="4">
    <source>
        <dbReference type="Proteomes" id="UP001596435"/>
    </source>
</evidence>
<evidence type="ECO:0000256" key="1">
    <source>
        <dbReference type="SAM" id="MobiDB-lite"/>
    </source>
</evidence>
<keyword evidence="4" id="KW-1185">Reference proteome</keyword>
<feature type="domain" description="ABC-three component systems C-terminal" evidence="2">
    <location>
        <begin position="276"/>
        <end position="410"/>
    </location>
</feature>
<feature type="compositionally biased region" description="Basic and acidic residues" evidence="1">
    <location>
        <begin position="404"/>
        <end position="419"/>
    </location>
</feature>
<dbReference type="RefSeq" id="WP_345703677.1">
    <property type="nucleotide sequence ID" value="NZ_BAABKV010000001.1"/>
</dbReference>
<gene>
    <name evidence="3" type="ORF">ACFQMG_24860</name>
</gene>
<accession>A0ABW2G4H0</accession>
<name>A0ABW2G4H0_9ACTN</name>
<evidence type="ECO:0000313" key="3">
    <source>
        <dbReference type="EMBL" id="MFC7182785.1"/>
    </source>
</evidence>
<protein>
    <submittedName>
        <fullName evidence="3">ABC-three component system protein</fullName>
    </submittedName>
</protein>
<dbReference type="Proteomes" id="UP001596435">
    <property type="component" value="Unassembled WGS sequence"/>
</dbReference>
<sequence>MGNVAQAGSHSAAGQMTGYLYQCELALLELARRSWEDASCAVRMEVLDDIEFLDPDSYTPLELIQSKHREAAGPLSEAGKDLWRSVASWIDALEAIAASSSAAMPLLRLVSTQVAPADTFLSMLRSGADRDTRAALARMEKIAGDENGADGTAKDRELFMALTPSQRHQLVDAITVDDGAPVMSDLNPSLAKELGITPSDHAQAALDDIKGWWYGMAVGLLDRKNPQRKRPAVSAQELMCRRDEVLDRYAGKNLPITETLRNLTQAEIAGYEDQLVVNQMRWISLPDPEIAMHLREYHYARAQRSEWLRTFKITPERLGEYEQELHDEWEHVFRRRTRRFHGDMPAPERESLGQAVLDDTMDRAADRPARPGSITAPWIGRGTMHSLADQADTAVPDRAVGWHPDYKDLCKPREETQDQ</sequence>
<evidence type="ECO:0000259" key="2">
    <source>
        <dbReference type="Pfam" id="PF20283"/>
    </source>
</evidence>
<dbReference type="EMBL" id="JBHTAJ010000053">
    <property type="protein sequence ID" value="MFC7182785.1"/>
    <property type="molecule type" value="Genomic_DNA"/>
</dbReference>
<dbReference type="InterPro" id="IPR046913">
    <property type="entry name" value="ABC-3C_CTD7"/>
</dbReference>
<reference evidence="4" key="1">
    <citation type="journal article" date="2019" name="Int. J. Syst. Evol. Microbiol.">
        <title>The Global Catalogue of Microorganisms (GCM) 10K type strain sequencing project: providing services to taxonomists for standard genome sequencing and annotation.</title>
        <authorList>
            <consortium name="The Broad Institute Genomics Platform"/>
            <consortium name="The Broad Institute Genome Sequencing Center for Infectious Disease"/>
            <person name="Wu L."/>
            <person name="Ma J."/>
        </authorList>
    </citation>
    <scope>NUCLEOTIDE SEQUENCE [LARGE SCALE GENOMIC DNA]</scope>
    <source>
        <strain evidence="4">CGMCC 1.12859</strain>
    </source>
</reference>
<organism evidence="3 4">
    <name type="scientific">Kitasatospora paranensis</name>
    <dbReference type="NCBI Taxonomy" id="258053"/>
    <lineage>
        <taxon>Bacteria</taxon>
        <taxon>Bacillati</taxon>
        <taxon>Actinomycetota</taxon>
        <taxon>Actinomycetes</taxon>
        <taxon>Kitasatosporales</taxon>
        <taxon>Streptomycetaceae</taxon>
        <taxon>Kitasatospora</taxon>
    </lineage>
</organism>